<feature type="compositionally biased region" description="Basic and acidic residues" evidence="1">
    <location>
        <begin position="1"/>
        <end position="16"/>
    </location>
</feature>
<proteinExistence type="predicted"/>
<dbReference type="RefSeq" id="XP_016251954.1">
    <property type="nucleotide sequence ID" value="XM_016390052.1"/>
</dbReference>
<evidence type="ECO:0000256" key="1">
    <source>
        <dbReference type="SAM" id="MobiDB-lite"/>
    </source>
</evidence>
<dbReference type="Proteomes" id="UP000054466">
    <property type="component" value="Unassembled WGS sequence"/>
</dbReference>
<protein>
    <submittedName>
        <fullName evidence="2">Uncharacterized protein</fullName>
    </submittedName>
</protein>
<organism evidence="2 3">
    <name type="scientific">Cladophialophora immunda</name>
    <dbReference type="NCBI Taxonomy" id="569365"/>
    <lineage>
        <taxon>Eukaryota</taxon>
        <taxon>Fungi</taxon>
        <taxon>Dikarya</taxon>
        <taxon>Ascomycota</taxon>
        <taxon>Pezizomycotina</taxon>
        <taxon>Eurotiomycetes</taxon>
        <taxon>Chaetothyriomycetidae</taxon>
        <taxon>Chaetothyriales</taxon>
        <taxon>Herpotrichiellaceae</taxon>
        <taxon>Cladophialophora</taxon>
    </lineage>
</organism>
<name>A0A0D2CKM2_9EURO</name>
<dbReference type="AlphaFoldDB" id="A0A0D2CKM2"/>
<keyword evidence="3" id="KW-1185">Reference proteome</keyword>
<dbReference type="EMBL" id="KN847041">
    <property type="protein sequence ID" value="KIW31738.1"/>
    <property type="molecule type" value="Genomic_DNA"/>
</dbReference>
<gene>
    <name evidence="2" type="ORF">PV07_03336</name>
</gene>
<evidence type="ECO:0000313" key="3">
    <source>
        <dbReference type="Proteomes" id="UP000054466"/>
    </source>
</evidence>
<feature type="region of interest" description="Disordered" evidence="1">
    <location>
        <begin position="1"/>
        <end position="31"/>
    </location>
</feature>
<reference evidence="2 3" key="1">
    <citation type="submission" date="2015-01" db="EMBL/GenBank/DDBJ databases">
        <title>The Genome Sequence of Cladophialophora immunda CBS83496.</title>
        <authorList>
            <consortium name="The Broad Institute Genomics Platform"/>
            <person name="Cuomo C."/>
            <person name="de Hoog S."/>
            <person name="Gorbushina A."/>
            <person name="Stielow B."/>
            <person name="Teixiera M."/>
            <person name="Abouelleil A."/>
            <person name="Chapman S.B."/>
            <person name="Priest M."/>
            <person name="Young S.K."/>
            <person name="Wortman J."/>
            <person name="Nusbaum C."/>
            <person name="Birren B."/>
        </authorList>
    </citation>
    <scope>NUCLEOTIDE SEQUENCE [LARGE SCALE GENOMIC DNA]</scope>
    <source>
        <strain evidence="2 3">CBS 83496</strain>
    </source>
</reference>
<dbReference type="VEuPathDB" id="FungiDB:PV07_03336"/>
<accession>A0A0D2CKM2</accession>
<sequence>MRTDEPRHTTRLDQHSPLHIQRQKSTDTPRPIIEKSQCQQYSLSGIGVHPVIARMARIVPMSTTP</sequence>
<dbReference type="GeneID" id="27342530"/>
<evidence type="ECO:0000313" key="2">
    <source>
        <dbReference type="EMBL" id="KIW31738.1"/>
    </source>
</evidence>
<dbReference type="HOGENOM" id="CLU_2849513_0_0_1"/>